<dbReference type="InParanoid" id="K3Y4E1"/>
<evidence type="ECO:0000313" key="1">
    <source>
        <dbReference type="EnsemblPlants" id="KQL10706"/>
    </source>
</evidence>
<dbReference type="EMBL" id="AGNK02002488">
    <property type="status" value="NOT_ANNOTATED_CDS"/>
    <property type="molecule type" value="Genomic_DNA"/>
</dbReference>
<dbReference type="AlphaFoldDB" id="K3Y4E1"/>
<proteinExistence type="predicted"/>
<reference evidence="1" key="2">
    <citation type="submission" date="2018-08" db="UniProtKB">
        <authorList>
            <consortium name="EnsemblPlants"/>
        </authorList>
    </citation>
    <scope>IDENTIFICATION</scope>
    <source>
        <strain evidence="1">Yugu1</strain>
    </source>
</reference>
<dbReference type="EnsemblPlants" id="KQL10706">
    <property type="protein sequence ID" value="KQL10706"/>
    <property type="gene ID" value="SETIT_009079mg"/>
</dbReference>
<dbReference type="Gramene" id="KQL10706">
    <property type="protein sequence ID" value="KQL10706"/>
    <property type="gene ID" value="SETIT_009079mg"/>
</dbReference>
<name>K3Y4E1_SETIT</name>
<dbReference type="HOGENOM" id="CLU_3261458_0_0_1"/>
<organism evidence="1 2">
    <name type="scientific">Setaria italica</name>
    <name type="common">Foxtail millet</name>
    <name type="synonym">Panicum italicum</name>
    <dbReference type="NCBI Taxonomy" id="4555"/>
    <lineage>
        <taxon>Eukaryota</taxon>
        <taxon>Viridiplantae</taxon>
        <taxon>Streptophyta</taxon>
        <taxon>Embryophyta</taxon>
        <taxon>Tracheophyta</taxon>
        <taxon>Spermatophyta</taxon>
        <taxon>Magnoliopsida</taxon>
        <taxon>Liliopsida</taxon>
        <taxon>Poales</taxon>
        <taxon>Poaceae</taxon>
        <taxon>PACMAD clade</taxon>
        <taxon>Panicoideae</taxon>
        <taxon>Panicodae</taxon>
        <taxon>Paniceae</taxon>
        <taxon>Cenchrinae</taxon>
        <taxon>Setaria</taxon>
    </lineage>
</organism>
<reference evidence="2" key="1">
    <citation type="journal article" date="2012" name="Nat. Biotechnol.">
        <title>Reference genome sequence of the model plant Setaria.</title>
        <authorList>
            <person name="Bennetzen J.L."/>
            <person name="Schmutz J."/>
            <person name="Wang H."/>
            <person name="Percifield R."/>
            <person name="Hawkins J."/>
            <person name="Pontaroli A.C."/>
            <person name="Estep M."/>
            <person name="Feng L."/>
            <person name="Vaughn J.N."/>
            <person name="Grimwood J."/>
            <person name="Jenkins J."/>
            <person name="Barry K."/>
            <person name="Lindquist E."/>
            <person name="Hellsten U."/>
            <person name="Deshpande S."/>
            <person name="Wang X."/>
            <person name="Wu X."/>
            <person name="Mitros T."/>
            <person name="Triplett J."/>
            <person name="Yang X."/>
            <person name="Ye C.Y."/>
            <person name="Mauro-Herrera M."/>
            <person name="Wang L."/>
            <person name="Li P."/>
            <person name="Sharma M."/>
            <person name="Sharma R."/>
            <person name="Ronald P.C."/>
            <person name="Panaud O."/>
            <person name="Kellogg E.A."/>
            <person name="Brutnell T.P."/>
            <person name="Doust A.N."/>
            <person name="Tuskan G.A."/>
            <person name="Rokhsar D."/>
            <person name="Devos K.M."/>
        </authorList>
    </citation>
    <scope>NUCLEOTIDE SEQUENCE [LARGE SCALE GENOMIC DNA]</scope>
    <source>
        <strain evidence="2">cv. Yugu1</strain>
    </source>
</reference>
<sequence>MDHYHLNLLHTKFCMHSCFLPYLLGLLYSTNTDNISLRSSGI</sequence>
<protein>
    <submittedName>
        <fullName evidence="1">Uncharacterized protein</fullName>
    </submittedName>
</protein>
<accession>K3Y4E1</accession>
<evidence type="ECO:0000313" key="2">
    <source>
        <dbReference type="Proteomes" id="UP000004995"/>
    </source>
</evidence>
<keyword evidence="2" id="KW-1185">Reference proteome</keyword>
<dbReference type="Proteomes" id="UP000004995">
    <property type="component" value="Unassembled WGS sequence"/>
</dbReference>